<keyword evidence="2" id="KW-1185">Reference proteome</keyword>
<feature type="non-terminal residue" evidence="1">
    <location>
        <position position="1"/>
    </location>
</feature>
<organism evidence="1 2">
    <name type="scientific">Mucuna pruriens</name>
    <name type="common">Velvet bean</name>
    <name type="synonym">Dolichos pruriens</name>
    <dbReference type="NCBI Taxonomy" id="157652"/>
    <lineage>
        <taxon>Eukaryota</taxon>
        <taxon>Viridiplantae</taxon>
        <taxon>Streptophyta</taxon>
        <taxon>Embryophyta</taxon>
        <taxon>Tracheophyta</taxon>
        <taxon>Spermatophyta</taxon>
        <taxon>Magnoliopsida</taxon>
        <taxon>eudicotyledons</taxon>
        <taxon>Gunneridae</taxon>
        <taxon>Pentapetalae</taxon>
        <taxon>rosids</taxon>
        <taxon>fabids</taxon>
        <taxon>Fabales</taxon>
        <taxon>Fabaceae</taxon>
        <taxon>Papilionoideae</taxon>
        <taxon>50 kb inversion clade</taxon>
        <taxon>NPAAA clade</taxon>
        <taxon>indigoferoid/millettioid clade</taxon>
        <taxon>Phaseoleae</taxon>
        <taxon>Mucuna</taxon>
    </lineage>
</organism>
<dbReference type="Gene3D" id="3.30.420.10">
    <property type="entry name" value="Ribonuclease H-like superfamily/Ribonuclease H"/>
    <property type="match status" value="1"/>
</dbReference>
<dbReference type="Proteomes" id="UP000257109">
    <property type="component" value="Unassembled WGS sequence"/>
</dbReference>
<accession>A0A371FZR8</accession>
<dbReference type="GO" id="GO:0003676">
    <property type="term" value="F:nucleic acid binding"/>
    <property type="evidence" value="ECO:0007669"/>
    <property type="project" value="InterPro"/>
</dbReference>
<dbReference type="OrthoDB" id="1109996at2759"/>
<dbReference type="AlphaFoldDB" id="A0A371FZR8"/>
<dbReference type="PANTHER" id="PTHR48475:SF2">
    <property type="entry name" value="RIBONUCLEASE H"/>
    <property type="match status" value="1"/>
</dbReference>
<dbReference type="InterPro" id="IPR036397">
    <property type="entry name" value="RNaseH_sf"/>
</dbReference>
<protein>
    <submittedName>
        <fullName evidence="1">Uncharacterized protein</fullName>
    </submittedName>
</protein>
<dbReference type="EMBL" id="QJKJ01007251">
    <property type="protein sequence ID" value="RDX83771.1"/>
    <property type="molecule type" value="Genomic_DNA"/>
</dbReference>
<reference evidence="1" key="1">
    <citation type="submission" date="2018-05" db="EMBL/GenBank/DDBJ databases">
        <title>Draft genome of Mucuna pruriens seed.</title>
        <authorList>
            <person name="Nnadi N.E."/>
            <person name="Vos R."/>
            <person name="Hasami M.H."/>
            <person name="Devisetty U.K."/>
            <person name="Aguiy J.C."/>
        </authorList>
    </citation>
    <scope>NUCLEOTIDE SEQUENCE [LARGE SCALE GENOMIC DNA]</scope>
    <source>
        <strain evidence="1">JCA_2017</strain>
    </source>
</reference>
<sequence>MRLSNPLPQSSILKATNKRRPPIGLRKRLEEVKGRWVEELPQVLWSYHTALHSATQETLFHLTFGMDAMIQVEVEESSQREKREMAHIRECVAKAKVVRRYNAIMFPRPIRKDDLVLRRTLMGAATRVASAQDKIIIWISVK</sequence>
<evidence type="ECO:0000313" key="1">
    <source>
        <dbReference type="EMBL" id="RDX83771.1"/>
    </source>
</evidence>
<gene>
    <name evidence="1" type="ORF">CR513_35273</name>
</gene>
<proteinExistence type="predicted"/>
<dbReference type="PANTHER" id="PTHR48475">
    <property type="entry name" value="RIBONUCLEASE H"/>
    <property type="match status" value="1"/>
</dbReference>
<evidence type="ECO:0000313" key="2">
    <source>
        <dbReference type="Proteomes" id="UP000257109"/>
    </source>
</evidence>
<name>A0A371FZR8_MUCPR</name>
<comment type="caution">
    <text evidence="1">The sequence shown here is derived from an EMBL/GenBank/DDBJ whole genome shotgun (WGS) entry which is preliminary data.</text>
</comment>